<dbReference type="CDD" id="cd00867">
    <property type="entry name" value="Trans_IPPS"/>
    <property type="match status" value="1"/>
</dbReference>
<keyword evidence="4" id="KW-0460">Magnesium</keyword>
<keyword evidence="2 6" id="KW-0808">Transferase</keyword>
<dbReference type="GO" id="GO:0004659">
    <property type="term" value="F:prenyltransferase activity"/>
    <property type="evidence" value="ECO:0007669"/>
    <property type="project" value="InterPro"/>
</dbReference>
<gene>
    <name evidence="7" type="ORF">Nmn1133_10885</name>
</gene>
<evidence type="ECO:0000256" key="2">
    <source>
        <dbReference type="ARBA" id="ARBA00022679"/>
    </source>
</evidence>
<dbReference type="PANTHER" id="PTHR43281:SF1">
    <property type="entry name" value="FARNESYL DIPHOSPHATE SYNTHASE"/>
    <property type="match status" value="1"/>
</dbReference>
<evidence type="ECO:0000256" key="6">
    <source>
        <dbReference type="RuleBase" id="RU004466"/>
    </source>
</evidence>
<evidence type="ECO:0008006" key="9">
    <source>
        <dbReference type="Google" id="ProtNLM"/>
    </source>
</evidence>
<keyword evidence="3" id="KW-0479">Metal-binding</keyword>
<dbReference type="Pfam" id="PF00348">
    <property type="entry name" value="polyprenyl_synt"/>
    <property type="match status" value="1"/>
</dbReference>
<name>A0AAJ4UWP3_9EURY</name>
<keyword evidence="5" id="KW-0414">Isoprene biosynthesis</keyword>
<evidence type="ECO:0000256" key="4">
    <source>
        <dbReference type="ARBA" id="ARBA00022842"/>
    </source>
</evidence>
<evidence type="ECO:0000313" key="8">
    <source>
        <dbReference type="Proteomes" id="UP000270581"/>
    </source>
</evidence>
<keyword evidence="8" id="KW-1185">Reference proteome</keyword>
<dbReference type="EMBL" id="RJJC01000001">
    <property type="protein sequence ID" value="RNJ27125.1"/>
    <property type="molecule type" value="Genomic_DNA"/>
</dbReference>
<dbReference type="InterPro" id="IPR008949">
    <property type="entry name" value="Isoprenoid_synthase_dom_sf"/>
</dbReference>
<dbReference type="SUPFAM" id="SSF48576">
    <property type="entry name" value="Terpenoid synthases"/>
    <property type="match status" value="1"/>
</dbReference>
<comment type="cofactor">
    <cofactor evidence="1">
        <name>Mg(2+)</name>
        <dbReference type="ChEBI" id="CHEBI:18420"/>
    </cofactor>
</comment>
<evidence type="ECO:0000256" key="3">
    <source>
        <dbReference type="ARBA" id="ARBA00022723"/>
    </source>
</evidence>
<reference evidence="7 8" key="1">
    <citation type="submission" date="2018-11" db="EMBL/GenBank/DDBJ databases">
        <title>Genome sequences of Natronomonas sp. CBA1133.</title>
        <authorList>
            <person name="Roh S.W."/>
            <person name="Cha I.-T."/>
        </authorList>
    </citation>
    <scope>NUCLEOTIDE SEQUENCE [LARGE SCALE GENOMIC DNA]</scope>
    <source>
        <strain evidence="7 8">CBA1133</strain>
    </source>
</reference>
<evidence type="ECO:0000256" key="1">
    <source>
        <dbReference type="ARBA" id="ARBA00001946"/>
    </source>
</evidence>
<evidence type="ECO:0000313" key="7">
    <source>
        <dbReference type="EMBL" id="RNJ27125.1"/>
    </source>
</evidence>
<dbReference type="Proteomes" id="UP000270581">
    <property type="component" value="Unassembled WGS sequence"/>
</dbReference>
<protein>
    <recommendedName>
        <fullName evidence="9">Polyprenyl synthetase</fullName>
    </recommendedName>
</protein>
<dbReference type="AlphaFoldDB" id="A0AAJ4UWP3"/>
<accession>A0AAJ4UWP3</accession>
<dbReference type="GO" id="GO:0008299">
    <property type="term" value="P:isoprenoid biosynthetic process"/>
    <property type="evidence" value="ECO:0007669"/>
    <property type="project" value="UniProtKB-KW"/>
</dbReference>
<dbReference type="Gene3D" id="1.10.600.10">
    <property type="entry name" value="Farnesyl Diphosphate Synthase"/>
    <property type="match status" value="1"/>
</dbReference>
<dbReference type="RefSeq" id="WP_123124417.1">
    <property type="nucleotide sequence ID" value="NZ_RJJC01000001.1"/>
</dbReference>
<proteinExistence type="inferred from homology"/>
<organism evidence="7 8">
    <name type="scientific">Halosegnis longus</name>
    <dbReference type="NCBI Taxonomy" id="2216012"/>
    <lineage>
        <taxon>Archaea</taxon>
        <taxon>Methanobacteriati</taxon>
        <taxon>Methanobacteriota</taxon>
        <taxon>Stenosarchaea group</taxon>
        <taxon>Halobacteria</taxon>
        <taxon>Halobacteriales</taxon>
        <taxon>Natronomonadaceae</taxon>
        <taxon>Halosegnis</taxon>
    </lineage>
</organism>
<dbReference type="GO" id="GO:0046872">
    <property type="term" value="F:metal ion binding"/>
    <property type="evidence" value="ECO:0007669"/>
    <property type="project" value="UniProtKB-KW"/>
</dbReference>
<sequence length="303" mass="32482">MSSTVDTLTQEIEAQTATIDKTLERQLAGRGRSPLPTTVQQTLSANCCPLTAVVVPLSYEAVTPQETDADTVAPAGAAVALLHLMTQTHGRLTEAEQTPAESLLAGDIEFSLAFELLLEAETSSEQLLACHKRLTTTCRQLIEVQYQAPTTPQTEREYLEIVHDTTGKLFGTAAAIGGILAGVSSQYIEYLTAYGRYVGTARQLYVDVCTATASSPERDWQPAYNGFAPATTLGTVYAQERTGNPNAAVNTDDIAHVRQRVGEQTRAARQFLTAMDTEETKQLDVLARQLATAATSAADGLNG</sequence>
<comment type="similarity">
    <text evidence="6">Belongs to the FPP/GGPP synthase family.</text>
</comment>
<dbReference type="InterPro" id="IPR000092">
    <property type="entry name" value="Polyprenyl_synt"/>
</dbReference>
<evidence type="ECO:0000256" key="5">
    <source>
        <dbReference type="ARBA" id="ARBA00023229"/>
    </source>
</evidence>
<dbReference type="PANTHER" id="PTHR43281">
    <property type="entry name" value="FARNESYL DIPHOSPHATE SYNTHASE"/>
    <property type="match status" value="1"/>
</dbReference>
<comment type="caution">
    <text evidence="7">The sequence shown here is derived from an EMBL/GenBank/DDBJ whole genome shotgun (WGS) entry which is preliminary data.</text>
</comment>